<dbReference type="RefSeq" id="WP_212527047.1">
    <property type="nucleotide sequence ID" value="NZ_JAGSOG010000012.1"/>
</dbReference>
<reference evidence="1" key="1">
    <citation type="submission" date="2021-04" db="EMBL/GenBank/DDBJ databases">
        <title>Genome based classification of Actinospica acidithermotolerans sp. nov., an actinobacterium isolated from an Indonesian hot spring.</title>
        <authorList>
            <person name="Kusuma A.B."/>
            <person name="Putra K.E."/>
            <person name="Nafisah S."/>
            <person name="Loh J."/>
            <person name="Nouioui I."/>
            <person name="Goodfellow M."/>
        </authorList>
    </citation>
    <scope>NUCLEOTIDE SEQUENCE</scope>
    <source>
        <strain evidence="1">CSCA 57</strain>
    </source>
</reference>
<gene>
    <name evidence="1" type="ORF">KDL01_04570</name>
</gene>
<dbReference type="Proteomes" id="UP000675781">
    <property type="component" value="Unassembled WGS sequence"/>
</dbReference>
<proteinExistence type="predicted"/>
<protein>
    <submittedName>
        <fullName evidence="1">Uncharacterized protein</fullName>
    </submittedName>
</protein>
<sequence>MLIARSSPECRLYMDLHACSCGETGFAAEHALQEDAQGRLLAVYSGLCPRCGLPRQFVFALDDAIPPPPPAFGGAAASRIVDPGEFLLYADKASAAAGFAPDAGDAGDPQAGERGRLALAAAAAAVDEVLKFIPQGAAAVPEAAFTSATGRALYAREPGRFSKVRLEATAASHRAALAGYRAA</sequence>
<evidence type="ECO:0000313" key="1">
    <source>
        <dbReference type="EMBL" id="MBR7832518.1"/>
    </source>
</evidence>
<evidence type="ECO:0000313" key="2">
    <source>
        <dbReference type="Proteomes" id="UP000675781"/>
    </source>
</evidence>
<dbReference type="AlphaFoldDB" id="A0A941ELG0"/>
<comment type="caution">
    <text evidence="1">The sequence shown here is derived from an EMBL/GenBank/DDBJ whole genome shotgun (WGS) entry which is preliminary data.</text>
</comment>
<accession>A0A941ELG0</accession>
<keyword evidence="2" id="KW-1185">Reference proteome</keyword>
<organism evidence="1 2">
    <name type="scientific">Actinospica durhamensis</name>
    <dbReference type="NCBI Taxonomy" id="1508375"/>
    <lineage>
        <taxon>Bacteria</taxon>
        <taxon>Bacillati</taxon>
        <taxon>Actinomycetota</taxon>
        <taxon>Actinomycetes</taxon>
        <taxon>Catenulisporales</taxon>
        <taxon>Actinospicaceae</taxon>
        <taxon>Actinospica</taxon>
    </lineage>
</organism>
<name>A0A941ELG0_9ACTN</name>
<dbReference type="EMBL" id="JAGSOG010000012">
    <property type="protein sequence ID" value="MBR7832518.1"/>
    <property type="molecule type" value="Genomic_DNA"/>
</dbReference>